<keyword evidence="1" id="KW-0812">Transmembrane</keyword>
<evidence type="ECO:0000313" key="2">
    <source>
        <dbReference type="EMBL" id="OUP54392.1"/>
    </source>
</evidence>
<name>A0A1Y4LJU2_9FIRM</name>
<reference evidence="3" key="1">
    <citation type="submission" date="2017-04" db="EMBL/GenBank/DDBJ databases">
        <title>Function of individual gut microbiota members based on whole genome sequencing of pure cultures obtained from chicken caecum.</title>
        <authorList>
            <person name="Medvecky M."/>
            <person name="Cejkova D."/>
            <person name="Polansky O."/>
            <person name="Karasova D."/>
            <person name="Kubasova T."/>
            <person name="Cizek A."/>
            <person name="Rychlik I."/>
        </authorList>
    </citation>
    <scope>NUCLEOTIDE SEQUENCE [LARGE SCALE GENOMIC DNA]</scope>
    <source>
        <strain evidence="3">An180</strain>
    </source>
</reference>
<dbReference type="AlphaFoldDB" id="A0A1Y4LJU2"/>
<sequence>MLHALEHAFEHTVTDVVQAIPILIVVYALLYWIENRLRSTPALLEKSAEFGPVVGALAGLVPQCGFSAAAAALFSDGYLAPATLVAVFLATSDEALPILLSEGASGTEIAILFGSKFVLAVVGGYVLRFVWGRQKNQNYEIELDMGDGCGCGCDHGPIRGILGRTLETTILLLVITFVLEFAIHGIGTDRLATLMLKDSVFQPIICAIIGLIPSCAVSVVLTQLYTTGVISMGSLIAGLSTGAGFGYMILFGNENGRRHARKIIFATLVFAIAGGLIGHFIFPL</sequence>
<dbReference type="Proteomes" id="UP000195897">
    <property type="component" value="Unassembled WGS sequence"/>
</dbReference>
<feature type="transmembrane region" description="Helical" evidence="1">
    <location>
        <begin position="109"/>
        <end position="131"/>
    </location>
</feature>
<organism evidence="2 3">
    <name type="scientific">Butyricicoccus pullicaecorum</name>
    <dbReference type="NCBI Taxonomy" id="501571"/>
    <lineage>
        <taxon>Bacteria</taxon>
        <taxon>Bacillati</taxon>
        <taxon>Bacillota</taxon>
        <taxon>Clostridia</taxon>
        <taxon>Eubacteriales</taxon>
        <taxon>Butyricicoccaceae</taxon>
        <taxon>Butyricicoccus</taxon>
    </lineage>
</organism>
<feature type="transmembrane region" description="Helical" evidence="1">
    <location>
        <begin position="228"/>
        <end position="251"/>
    </location>
</feature>
<protein>
    <submittedName>
        <fullName evidence="2">Uncharacterized protein</fullName>
    </submittedName>
</protein>
<dbReference type="InterPro" id="IPR021552">
    <property type="entry name" value="ArsP_2"/>
</dbReference>
<dbReference type="RefSeq" id="WP_087369771.1">
    <property type="nucleotide sequence ID" value="NZ_NFKK01000001.1"/>
</dbReference>
<dbReference type="EMBL" id="NFKK01000001">
    <property type="protein sequence ID" value="OUP54392.1"/>
    <property type="molecule type" value="Genomic_DNA"/>
</dbReference>
<feature type="transmembrane region" description="Helical" evidence="1">
    <location>
        <begin position="53"/>
        <end position="74"/>
    </location>
</feature>
<feature type="transmembrane region" description="Helical" evidence="1">
    <location>
        <begin position="200"/>
        <end position="222"/>
    </location>
</feature>
<evidence type="ECO:0000256" key="1">
    <source>
        <dbReference type="SAM" id="Phobius"/>
    </source>
</evidence>
<dbReference type="Pfam" id="PF11449">
    <property type="entry name" value="ArsP_2"/>
    <property type="match status" value="1"/>
</dbReference>
<feature type="transmembrane region" description="Helical" evidence="1">
    <location>
        <begin position="263"/>
        <end position="282"/>
    </location>
</feature>
<proteinExistence type="predicted"/>
<feature type="transmembrane region" description="Helical" evidence="1">
    <location>
        <begin position="16"/>
        <end position="33"/>
    </location>
</feature>
<accession>A0A1Y4LJU2</accession>
<gene>
    <name evidence="2" type="ORF">B5F17_00400</name>
</gene>
<dbReference type="NCBIfam" id="NF037962">
    <property type="entry name" value="arsenic_eff"/>
    <property type="match status" value="1"/>
</dbReference>
<comment type="caution">
    <text evidence="2">The sequence shown here is derived from an EMBL/GenBank/DDBJ whole genome shotgun (WGS) entry which is preliminary data.</text>
</comment>
<evidence type="ECO:0000313" key="3">
    <source>
        <dbReference type="Proteomes" id="UP000195897"/>
    </source>
</evidence>
<feature type="transmembrane region" description="Helical" evidence="1">
    <location>
        <begin position="169"/>
        <end position="188"/>
    </location>
</feature>
<keyword evidence="1" id="KW-0472">Membrane</keyword>
<keyword evidence="1" id="KW-1133">Transmembrane helix</keyword>